<keyword evidence="2" id="KW-0564">Palmitate</keyword>
<organism evidence="8 9">
    <name type="scientific">Halolactibacillus miurensis</name>
    <dbReference type="NCBI Taxonomy" id="306541"/>
    <lineage>
        <taxon>Bacteria</taxon>
        <taxon>Bacillati</taxon>
        <taxon>Bacillota</taxon>
        <taxon>Bacilli</taxon>
        <taxon>Bacillales</taxon>
        <taxon>Bacillaceae</taxon>
        <taxon>Halolactibacillus</taxon>
    </lineage>
</organism>
<comment type="similarity">
    <text evidence="1">Belongs to the bacterial solute-binding protein SsuA/TauA family.</text>
</comment>
<reference evidence="8 9" key="1">
    <citation type="submission" date="2016-10" db="EMBL/GenBank/DDBJ databases">
        <authorList>
            <person name="de Groot N.N."/>
        </authorList>
    </citation>
    <scope>NUCLEOTIDE SEQUENCE [LARGE SCALE GENOMIC DNA]</scope>
    <source>
        <strain evidence="8 9">DSM 17074</strain>
    </source>
</reference>
<name>A0A1I6P3Z5_9BACI</name>
<evidence type="ECO:0000256" key="1">
    <source>
        <dbReference type="ARBA" id="ARBA00010742"/>
    </source>
</evidence>
<sequence>MKMKKTLHVLLILLLGLSLLAACGSNNDTSEEENNTDDASENLSPTGETITIGTLPAEGSLPIILALEKGYFEDLGVNVEIKTFTSPNDRNVALQAGELDGTIGDVMTTAAFVDRGIALKITSDINEDFKILSSPDSGITSMNELAGQDVSLVPNFILEYIMDEFAAEGDFTYTIVEIPSFAGRAEALLENQIDGVIFTEPQAGLLVQQGAHLLGSSKEAGIKGGTLLFTEETITDYPADLTAFYQAYNQAVDYMNKTDATEYSDILTTYQFPEAMSTYLNNKPDPYEHAGVIDEDQFNRIIEWTESKGQITSSYTYDQLTDFSFINK</sequence>
<dbReference type="Proteomes" id="UP000321773">
    <property type="component" value="Unassembled WGS sequence"/>
</dbReference>
<dbReference type="PANTHER" id="PTHR30024">
    <property type="entry name" value="ALIPHATIC SULFONATES-BINDING PROTEIN-RELATED"/>
    <property type="match status" value="1"/>
</dbReference>
<dbReference type="Gene3D" id="3.40.190.10">
    <property type="entry name" value="Periplasmic binding protein-like II"/>
    <property type="match status" value="2"/>
</dbReference>
<evidence type="ECO:0000256" key="4">
    <source>
        <dbReference type="SAM" id="MobiDB-lite"/>
    </source>
</evidence>
<reference evidence="7 10" key="2">
    <citation type="submission" date="2019-07" db="EMBL/GenBank/DDBJ databases">
        <title>Whole genome shotgun sequence of Halolactibacillus miurensis NBRC 100873.</title>
        <authorList>
            <person name="Hosoyama A."/>
            <person name="Uohara A."/>
            <person name="Ohji S."/>
            <person name="Ichikawa N."/>
        </authorList>
    </citation>
    <scope>NUCLEOTIDE SEQUENCE [LARGE SCALE GENOMIC DNA]</scope>
    <source>
        <strain evidence="7 10">NBRC 100873</strain>
    </source>
</reference>
<gene>
    <name evidence="7" type="ORF">HMI01_01270</name>
    <name evidence="8" type="ORF">SAMN05421668_101180</name>
</gene>
<keyword evidence="10" id="KW-1185">Reference proteome</keyword>
<dbReference type="AlphaFoldDB" id="A0A1I6P3Z5"/>
<dbReference type="SMART" id="SM00062">
    <property type="entry name" value="PBPb"/>
    <property type="match status" value="1"/>
</dbReference>
<feature type="compositionally biased region" description="Acidic residues" evidence="4">
    <location>
        <begin position="29"/>
        <end position="40"/>
    </location>
</feature>
<dbReference type="Proteomes" id="UP000199139">
    <property type="component" value="Unassembled WGS sequence"/>
</dbReference>
<dbReference type="EMBL" id="FPAI01000001">
    <property type="protein sequence ID" value="SFS34808.1"/>
    <property type="molecule type" value="Genomic_DNA"/>
</dbReference>
<dbReference type="EMBL" id="BJWJ01000001">
    <property type="protein sequence ID" value="GEM03139.1"/>
    <property type="molecule type" value="Genomic_DNA"/>
</dbReference>
<proteinExistence type="inferred from homology"/>
<dbReference type="InterPro" id="IPR001638">
    <property type="entry name" value="Solute-binding_3/MltF_N"/>
</dbReference>
<feature type="compositionally biased region" description="Polar residues" evidence="4">
    <location>
        <begin position="41"/>
        <end position="51"/>
    </location>
</feature>
<evidence type="ECO:0000256" key="3">
    <source>
        <dbReference type="ARBA" id="ARBA00023288"/>
    </source>
</evidence>
<dbReference type="PROSITE" id="PS51257">
    <property type="entry name" value="PROKAR_LIPOPROTEIN"/>
    <property type="match status" value="1"/>
</dbReference>
<evidence type="ECO:0000259" key="6">
    <source>
        <dbReference type="SMART" id="SM00062"/>
    </source>
</evidence>
<dbReference type="SUPFAM" id="SSF53850">
    <property type="entry name" value="Periplasmic binding protein-like II"/>
    <property type="match status" value="1"/>
</dbReference>
<feature type="signal peptide" evidence="5">
    <location>
        <begin position="1"/>
        <end position="21"/>
    </location>
</feature>
<keyword evidence="5" id="KW-0732">Signal</keyword>
<evidence type="ECO:0000313" key="8">
    <source>
        <dbReference type="EMBL" id="SFS34808.1"/>
    </source>
</evidence>
<feature type="region of interest" description="Disordered" evidence="4">
    <location>
        <begin position="27"/>
        <end position="51"/>
    </location>
</feature>
<feature type="domain" description="Solute-binding protein family 3/N-terminal" evidence="6">
    <location>
        <begin position="49"/>
        <end position="274"/>
    </location>
</feature>
<dbReference type="Pfam" id="PF09084">
    <property type="entry name" value="NMT1"/>
    <property type="match status" value="1"/>
</dbReference>
<evidence type="ECO:0000256" key="2">
    <source>
        <dbReference type="ARBA" id="ARBA00023139"/>
    </source>
</evidence>
<dbReference type="InterPro" id="IPR015168">
    <property type="entry name" value="SsuA/THI5"/>
</dbReference>
<dbReference type="STRING" id="306541.SAMN05421668_101180"/>
<evidence type="ECO:0000256" key="5">
    <source>
        <dbReference type="SAM" id="SignalP"/>
    </source>
</evidence>
<feature type="chain" id="PRO_5039090474" evidence="5">
    <location>
        <begin position="22"/>
        <end position="328"/>
    </location>
</feature>
<protein>
    <submittedName>
        <fullName evidence="8">NitT/TauT family transport system substrate-binding protein</fullName>
    </submittedName>
</protein>
<evidence type="ECO:0000313" key="7">
    <source>
        <dbReference type="EMBL" id="GEM03139.1"/>
    </source>
</evidence>
<accession>A0A1I6P3Z5</accession>
<keyword evidence="3" id="KW-0449">Lipoprotein</keyword>
<evidence type="ECO:0000313" key="9">
    <source>
        <dbReference type="Proteomes" id="UP000199139"/>
    </source>
</evidence>
<evidence type="ECO:0000313" key="10">
    <source>
        <dbReference type="Proteomes" id="UP000321773"/>
    </source>
</evidence>